<feature type="compositionally biased region" description="Basic and acidic residues" evidence="1">
    <location>
        <begin position="60"/>
        <end position="75"/>
    </location>
</feature>
<comment type="caution">
    <text evidence="2">The sequence shown here is derived from an EMBL/GenBank/DDBJ whole genome shotgun (WGS) entry which is preliminary data.</text>
</comment>
<proteinExistence type="predicted"/>
<feature type="region of interest" description="Disordered" evidence="1">
    <location>
        <begin position="45"/>
        <end position="75"/>
    </location>
</feature>
<keyword evidence="3" id="KW-1185">Reference proteome</keyword>
<sequence length="75" mass="8848">MLPLNQQLLPDVEFEVCKKHRFNPKKADKLSNNPDVQQKAFQKTWNSLKAATSQVKSRKQPKEQRDREKLEKKSN</sequence>
<dbReference type="EMBL" id="BPLR01017429">
    <property type="protein sequence ID" value="GIY91572.1"/>
    <property type="molecule type" value="Genomic_DNA"/>
</dbReference>
<protein>
    <submittedName>
        <fullName evidence="2">Phosphatidylinositide phosphatase SAC2</fullName>
    </submittedName>
</protein>
<accession>A0AAV4X8Q9</accession>
<organism evidence="2 3">
    <name type="scientific">Caerostris extrusa</name>
    <name type="common">Bark spider</name>
    <name type="synonym">Caerostris bankana</name>
    <dbReference type="NCBI Taxonomy" id="172846"/>
    <lineage>
        <taxon>Eukaryota</taxon>
        <taxon>Metazoa</taxon>
        <taxon>Ecdysozoa</taxon>
        <taxon>Arthropoda</taxon>
        <taxon>Chelicerata</taxon>
        <taxon>Arachnida</taxon>
        <taxon>Araneae</taxon>
        <taxon>Araneomorphae</taxon>
        <taxon>Entelegynae</taxon>
        <taxon>Araneoidea</taxon>
        <taxon>Araneidae</taxon>
        <taxon>Caerostris</taxon>
    </lineage>
</organism>
<reference evidence="2 3" key="1">
    <citation type="submission" date="2021-06" db="EMBL/GenBank/DDBJ databases">
        <title>Caerostris extrusa draft genome.</title>
        <authorList>
            <person name="Kono N."/>
            <person name="Arakawa K."/>
        </authorList>
    </citation>
    <scope>NUCLEOTIDE SEQUENCE [LARGE SCALE GENOMIC DNA]</scope>
</reference>
<evidence type="ECO:0000256" key="1">
    <source>
        <dbReference type="SAM" id="MobiDB-lite"/>
    </source>
</evidence>
<evidence type="ECO:0000313" key="2">
    <source>
        <dbReference type="EMBL" id="GIY91572.1"/>
    </source>
</evidence>
<name>A0AAV4X8Q9_CAEEX</name>
<gene>
    <name evidence="2" type="primary">inpp5f_2</name>
    <name evidence="2" type="ORF">CEXT_795571</name>
</gene>
<dbReference type="Proteomes" id="UP001054945">
    <property type="component" value="Unassembled WGS sequence"/>
</dbReference>
<dbReference type="AlphaFoldDB" id="A0AAV4X8Q9"/>
<feature type="compositionally biased region" description="Polar residues" evidence="1">
    <location>
        <begin position="45"/>
        <end position="55"/>
    </location>
</feature>
<evidence type="ECO:0000313" key="3">
    <source>
        <dbReference type="Proteomes" id="UP001054945"/>
    </source>
</evidence>